<dbReference type="PANTHER" id="PTHR32089:SF112">
    <property type="entry name" value="LYSOZYME-LIKE PROTEIN-RELATED"/>
    <property type="match status" value="1"/>
</dbReference>
<accession>A0A348AGA2</accession>
<keyword evidence="4" id="KW-0812">Transmembrane</keyword>
<dbReference type="OrthoDB" id="9814866at2"/>
<sequence>MAENSVTTLDISVLLKEMTEANQKVRDIVRTIEDISKQTNLLSLNSAIEAARAGDAGRGFGVVADEIKKLAERSFTATKESRVLISNMHTKANEVIAVRTADVAFDTIDKIDRNLFERNCDVQAWATFEKIILCLKHPNEENISLATSFMKNTVDIYEVYYDLYLLDLQGKVVATGVNQEIVGQDMSGREWFQQTINGKNVYVSDMYYSASAGGHTISYSCPVKDETGNILGIFTTRFNWNFIYDIIESARIGSTGDIFVVNKDGLVIASKNRAGILSTSLQHLEAVGKAIAGEMYGYTLEKEANGKTQIWGFAHTKGYNAYPGKQWSVVVNEKIQAGLN</sequence>
<evidence type="ECO:0000313" key="11">
    <source>
        <dbReference type="EMBL" id="BBB90100.1"/>
    </source>
</evidence>
<keyword evidence="2" id="KW-1003">Cell membrane</keyword>
<comment type="similarity">
    <text evidence="8">Belongs to the methyl-accepting chemotaxis (MCP) protein family.</text>
</comment>
<dbReference type="GO" id="GO:0006935">
    <property type="term" value="P:chemotaxis"/>
    <property type="evidence" value="ECO:0007669"/>
    <property type="project" value="UniProtKB-KW"/>
</dbReference>
<evidence type="ECO:0000256" key="6">
    <source>
        <dbReference type="ARBA" id="ARBA00023136"/>
    </source>
</evidence>
<feature type="domain" description="Methyl-accepting transducer" evidence="10">
    <location>
        <begin position="1"/>
        <end position="96"/>
    </location>
</feature>
<gene>
    <name evidence="11" type="primary">mcp4_1</name>
    <name evidence="11" type="ORF">MAMMFC1_00748</name>
</gene>
<keyword evidence="5" id="KW-1133">Transmembrane helix</keyword>
<evidence type="ECO:0000256" key="1">
    <source>
        <dbReference type="ARBA" id="ARBA00004651"/>
    </source>
</evidence>
<dbReference type="GO" id="GO:0005886">
    <property type="term" value="C:plasma membrane"/>
    <property type="evidence" value="ECO:0007669"/>
    <property type="project" value="UniProtKB-SubCell"/>
</dbReference>
<evidence type="ECO:0000256" key="9">
    <source>
        <dbReference type="PROSITE-ProRule" id="PRU00284"/>
    </source>
</evidence>
<dbReference type="PANTHER" id="PTHR32089">
    <property type="entry name" value="METHYL-ACCEPTING CHEMOTAXIS PROTEIN MCPB"/>
    <property type="match status" value="1"/>
</dbReference>
<reference evidence="11 12" key="1">
    <citation type="journal article" date="2018" name="Int. J. Syst. Evol. Microbiol.">
        <title>Methylomusa anaerophila gen. nov., sp. nov., an anaerobic methanol-utilizing bacterium isolated from a microbial fuel cell.</title>
        <authorList>
            <person name="Amano N."/>
            <person name="Yamamuro A."/>
            <person name="Miyahara M."/>
            <person name="Kouzuma A."/>
            <person name="Abe T."/>
            <person name="Watanabe K."/>
        </authorList>
    </citation>
    <scope>NUCLEOTIDE SEQUENCE [LARGE SCALE GENOMIC DNA]</scope>
    <source>
        <strain evidence="11 12">MMFC1</strain>
    </source>
</reference>
<dbReference type="PROSITE" id="PS50111">
    <property type="entry name" value="CHEMOTAXIS_TRANSDUC_2"/>
    <property type="match status" value="1"/>
</dbReference>
<dbReference type="GO" id="GO:0007165">
    <property type="term" value="P:signal transduction"/>
    <property type="evidence" value="ECO:0007669"/>
    <property type="project" value="UniProtKB-KW"/>
</dbReference>
<keyword evidence="6" id="KW-0472">Membrane</keyword>
<dbReference type="CDD" id="cd18774">
    <property type="entry name" value="PDC2_HK_sensor"/>
    <property type="match status" value="1"/>
</dbReference>
<protein>
    <submittedName>
        <fullName evidence="11">Methyl-accepting chemotaxis protein 4</fullName>
    </submittedName>
</protein>
<proteinExistence type="inferred from homology"/>
<dbReference type="InterPro" id="IPR004089">
    <property type="entry name" value="MCPsignal_dom"/>
</dbReference>
<dbReference type="InterPro" id="IPR004090">
    <property type="entry name" value="Chemotax_Me-accpt_rcpt"/>
</dbReference>
<evidence type="ECO:0000256" key="2">
    <source>
        <dbReference type="ARBA" id="ARBA00022475"/>
    </source>
</evidence>
<dbReference type="EMBL" id="AP018449">
    <property type="protein sequence ID" value="BBB90100.1"/>
    <property type="molecule type" value="Genomic_DNA"/>
</dbReference>
<dbReference type="AlphaFoldDB" id="A0A348AGA2"/>
<dbReference type="SUPFAM" id="SSF103190">
    <property type="entry name" value="Sensory domain-like"/>
    <property type="match status" value="1"/>
</dbReference>
<dbReference type="InterPro" id="IPR029151">
    <property type="entry name" value="Sensor-like_sf"/>
</dbReference>
<evidence type="ECO:0000256" key="3">
    <source>
        <dbReference type="ARBA" id="ARBA00022500"/>
    </source>
</evidence>
<evidence type="ECO:0000256" key="7">
    <source>
        <dbReference type="ARBA" id="ARBA00023224"/>
    </source>
</evidence>
<dbReference type="Gene3D" id="3.30.450.20">
    <property type="entry name" value="PAS domain"/>
    <property type="match status" value="2"/>
</dbReference>
<name>A0A348AGA2_9FIRM</name>
<comment type="subcellular location">
    <subcellularLocation>
        <location evidence="1">Cell membrane</location>
        <topology evidence="1">Multi-pass membrane protein</topology>
    </subcellularLocation>
</comment>
<dbReference type="Gene3D" id="1.10.287.950">
    <property type="entry name" value="Methyl-accepting chemotaxis protein"/>
    <property type="match status" value="1"/>
</dbReference>
<keyword evidence="12" id="KW-1185">Reference proteome</keyword>
<evidence type="ECO:0000313" key="12">
    <source>
        <dbReference type="Proteomes" id="UP000276437"/>
    </source>
</evidence>
<evidence type="ECO:0000256" key="8">
    <source>
        <dbReference type="ARBA" id="ARBA00029447"/>
    </source>
</evidence>
<dbReference type="SUPFAM" id="SSF58104">
    <property type="entry name" value="Methyl-accepting chemotaxis protein (MCP) signaling domain"/>
    <property type="match status" value="1"/>
</dbReference>
<dbReference type="Pfam" id="PF02743">
    <property type="entry name" value="dCache_1"/>
    <property type="match status" value="1"/>
</dbReference>
<dbReference type="GO" id="GO:0004888">
    <property type="term" value="F:transmembrane signaling receptor activity"/>
    <property type="evidence" value="ECO:0007669"/>
    <property type="project" value="InterPro"/>
</dbReference>
<keyword evidence="3" id="KW-0145">Chemotaxis</keyword>
<dbReference type="Proteomes" id="UP000276437">
    <property type="component" value="Chromosome"/>
</dbReference>
<dbReference type="PRINTS" id="PR00260">
    <property type="entry name" value="CHEMTRNSDUCR"/>
</dbReference>
<evidence type="ECO:0000259" key="10">
    <source>
        <dbReference type="PROSITE" id="PS50111"/>
    </source>
</evidence>
<evidence type="ECO:0000256" key="4">
    <source>
        <dbReference type="ARBA" id="ARBA00022692"/>
    </source>
</evidence>
<dbReference type="KEGG" id="mana:MAMMFC1_00748"/>
<dbReference type="InterPro" id="IPR033479">
    <property type="entry name" value="dCache_1"/>
</dbReference>
<dbReference type="Pfam" id="PF00015">
    <property type="entry name" value="MCPsignal"/>
    <property type="match status" value="1"/>
</dbReference>
<keyword evidence="7 9" id="KW-0807">Transducer</keyword>
<evidence type="ECO:0000256" key="5">
    <source>
        <dbReference type="ARBA" id="ARBA00022989"/>
    </source>
</evidence>
<organism evidence="11 12">
    <name type="scientific">Methylomusa anaerophila</name>
    <dbReference type="NCBI Taxonomy" id="1930071"/>
    <lineage>
        <taxon>Bacteria</taxon>
        <taxon>Bacillati</taxon>
        <taxon>Bacillota</taxon>
        <taxon>Negativicutes</taxon>
        <taxon>Selenomonadales</taxon>
        <taxon>Sporomusaceae</taxon>
        <taxon>Methylomusa</taxon>
    </lineage>
</organism>
<dbReference type="CDD" id="cd12914">
    <property type="entry name" value="PDC1_DGC_like"/>
    <property type="match status" value="1"/>
</dbReference>